<dbReference type="PANTHER" id="PTHR24243">
    <property type="entry name" value="G-PROTEIN COUPLED RECEPTOR"/>
    <property type="match status" value="1"/>
</dbReference>
<dbReference type="PANTHER" id="PTHR24243:SF230">
    <property type="entry name" value="G-PROTEIN COUPLED RECEPTORS FAMILY 1 PROFILE DOMAIN-CONTAINING PROTEIN"/>
    <property type="match status" value="1"/>
</dbReference>
<dbReference type="GO" id="GO:0005886">
    <property type="term" value="C:plasma membrane"/>
    <property type="evidence" value="ECO:0007669"/>
    <property type="project" value="TreeGrafter"/>
</dbReference>
<accession>A0AA85JUM7</accession>
<feature type="transmembrane region" description="Helical" evidence="8">
    <location>
        <begin position="224"/>
        <end position="244"/>
    </location>
</feature>
<evidence type="ECO:0000256" key="8">
    <source>
        <dbReference type="SAM" id="Phobius"/>
    </source>
</evidence>
<dbReference type="WBParaSite" id="TREG1_47860.1">
    <property type="protein sequence ID" value="TREG1_47860.1"/>
    <property type="gene ID" value="TREG1_47860"/>
</dbReference>
<evidence type="ECO:0000313" key="11">
    <source>
        <dbReference type="WBParaSite" id="TREG1_47860.1"/>
    </source>
</evidence>
<keyword evidence="6" id="KW-0675">Receptor</keyword>
<evidence type="ECO:0000256" key="2">
    <source>
        <dbReference type="ARBA" id="ARBA00022692"/>
    </source>
</evidence>
<evidence type="ECO:0000256" key="7">
    <source>
        <dbReference type="ARBA" id="ARBA00023224"/>
    </source>
</evidence>
<keyword evidence="4" id="KW-0297">G-protein coupled receptor</keyword>
<sequence>MYIHTVIYVQIRIYLQMESNYTAGIGKLVIKIYASLLLLFGIPGNIISAIIMGGDSTNRLTTRLIIIILAIADNFVLLTAVLRYWLMEIYGWDLRTSGPYVCKIHIFAVGFSTDFAVGVLCAIAVERLLVVTLPHRATDLVTVRSVIVGMTCFAVSIIVKNSLHFWMMGENRSPQPFVNQDNTTITNQFLNETDTQTSLRNDSFKCAFVSDYEVLFKIFMKFDFISFAVLPYLILFSCNVIIYLKLRKQRRVMRCHANTVSPVNYNNNNIIENNNSKIPNQSSEQHKLNRVSFVHTNSTHQSDVKDVRPKRSTRRPEGVIKMLTVLTVIHVICTLPGTIFTFLSSYFNYFDDMPKYKHDQIKFRLVMLIFTNNAINFFGYCISCTTFRQTVYRTLCRLFQWTYICQKIKEENGTNSRNNIKQKTIVDEGISSYNAGKTQREYLKCNNFVENEASCN</sequence>
<dbReference type="PRINTS" id="PR00237">
    <property type="entry name" value="GPCRRHODOPSN"/>
</dbReference>
<feature type="transmembrane region" description="Helical" evidence="8">
    <location>
        <begin position="318"/>
        <end position="343"/>
    </location>
</feature>
<protein>
    <recommendedName>
        <fullName evidence="9">G-protein coupled receptors family 1 profile domain-containing protein</fullName>
    </recommendedName>
</protein>
<evidence type="ECO:0000256" key="1">
    <source>
        <dbReference type="ARBA" id="ARBA00004141"/>
    </source>
</evidence>
<dbReference type="GO" id="GO:0004930">
    <property type="term" value="F:G protein-coupled receptor activity"/>
    <property type="evidence" value="ECO:0007669"/>
    <property type="project" value="UniProtKB-KW"/>
</dbReference>
<dbReference type="InterPro" id="IPR000276">
    <property type="entry name" value="GPCR_Rhodpsn"/>
</dbReference>
<name>A0AA85JUM7_TRIRE</name>
<dbReference type="SUPFAM" id="SSF81321">
    <property type="entry name" value="Family A G protein-coupled receptor-like"/>
    <property type="match status" value="1"/>
</dbReference>
<evidence type="ECO:0000256" key="4">
    <source>
        <dbReference type="ARBA" id="ARBA00023040"/>
    </source>
</evidence>
<evidence type="ECO:0000256" key="3">
    <source>
        <dbReference type="ARBA" id="ARBA00022989"/>
    </source>
</evidence>
<reference evidence="11" key="2">
    <citation type="submission" date="2023-11" db="UniProtKB">
        <authorList>
            <consortium name="WormBaseParasite"/>
        </authorList>
    </citation>
    <scope>IDENTIFICATION</scope>
</reference>
<keyword evidence="5 8" id="KW-0472">Membrane</keyword>
<dbReference type="Pfam" id="PF00001">
    <property type="entry name" value="7tm_1"/>
    <property type="match status" value="1"/>
</dbReference>
<feature type="transmembrane region" description="Helical" evidence="8">
    <location>
        <begin position="32"/>
        <end position="52"/>
    </location>
</feature>
<organism evidence="10 11">
    <name type="scientific">Trichobilharzia regenti</name>
    <name type="common">Nasal bird schistosome</name>
    <dbReference type="NCBI Taxonomy" id="157069"/>
    <lineage>
        <taxon>Eukaryota</taxon>
        <taxon>Metazoa</taxon>
        <taxon>Spiralia</taxon>
        <taxon>Lophotrochozoa</taxon>
        <taxon>Platyhelminthes</taxon>
        <taxon>Trematoda</taxon>
        <taxon>Digenea</taxon>
        <taxon>Strigeidida</taxon>
        <taxon>Schistosomatoidea</taxon>
        <taxon>Schistosomatidae</taxon>
        <taxon>Trichobilharzia</taxon>
    </lineage>
</organism>
<reference evidence="10" key="1">
    <citation type="submission" date="2022-06" db="EMBL/GenBank/DDBJ databases">
        <authorList>
            <person name="Berger JAMES D."/>
            <person name="Berger JAMES D."/>
        </authorList>
    </citation>
    <scope>NUCLEOTIDE SEQUENCE [LARGE SCALE GENOMIC DNA]</scope>
</reference>
<dbReference type="PROSITE" id="PS50262">
    <property type="entry name" value="G_PROTEIN_RECEP_F1_2"/>
    <property type="match status" value="1"/>
</dbReference>
<proteinExistence type="predicted"/>
<evidence type="ECO:0000256" key="6">
    <source>
        <dbReference type="ARBA" id="ARBA00023170"/>
    </source>
</evidence>
<dbReference type="Gene3D" id="1.20.1070.10">
    <property type="entry name" value="Rhodopsin 7-helix transmembrane proteins"/>
    <property type="match status" value="1"/>
</dbReference>
<dbReference type="InterPro" id="IPR017452">
    <property type="entry name" value="GPCR_Rhodpsn_7TM"/>
</dbReference>
<keyword evidence="10" id="KW-1185">Reference proteome</keyword>
<evidence type="ECO:0000256" key="5">
    <source>
        <dbReference type="ARBA" id="ARBA00023136"/>
    </source>
</evidence>
<keyword evidence="7" id="KW-0807">Transducer</keyword>
<evidence type="ECO:0000259" key="9">
    <source>
        <dbReference type="PROSITE" id="PS50262"/>
    </source>
</evidence>
<feature type="domain" description="G-protein coupled receptors family 1 profile" evidence="9">
    <location>
        <begin position="44"/>
        <end position="380"/>
    </location>
</feature>
<keyword evidence="2 8" id="KW-0812">Transmembrane</keyword>
<dbReference type="Proteomes" id="UP000050795">
    <property type="component" value="Unassembled WGS sequence"/>
</dbReference>
<comment type="subcellular location">
    <subcellularLocation>
        <location evidence="1">Membrane</location>
        <topology evidence="1">Multi-pass membrane protein</topology>
    </subcellularLocation>
</comment>
<feature type="transmembrane region" description="Helical" evidence="8">
    <location>
        <begin position="141"/>
        <end position="159"/>
    </location>
</feature>
<evidence type="ECO:0000313" key="10">
    <source>
        <dbReference type="Proteomes" id="UP000050795"/>
    </source>
</evidence>
<feature type="transmembrane region" description="Helical" evidence="8">
    <location>
        <begin position="64"/>
        <end position="86"/>
    </location>
</feature>
<feature type="transmembrane region" description="Helical" evidence="8">
    <location>
        <begin position="106"/>
        <end position="129"/>
    </location>
</feature>
<dbReference type="AlphaFoldDB" id="A0AA85JUM7"/>
<keyword evidence="3 8" id="KW-1133">Transmembrane helix</keyword>
<feature type="transmembrane region" description="Helical" evidence="8">
    <location>
        <begin position="363"/>
        <end position="383"/>
    </location>
</feature>